<comment type="caution">
    <text evidence="2">The sequence shown here is derived from an EMBL/GenBank/DDBJ whole genome shotgun (WGS) entry which is preliminary data.</text>
</comment>
<feature type="transmembrane region" description="Helical" evidence="1">
    <location>
        <begin position="107"/>
        <end position="125"/>
    </location>
</feature>
<sequence length="128" mass="14185">MPDRQNLDEYVAKVLIEKLANINTFLDEKAGIADRRIEGTDASVRSRVIAALMSEAQRTEVEKNAQVAAAPPLQKIVTLFRPIRSVRVYNGLSWYFSETSLVSSGRVNGVVFLCLFLLCGLVLIFPGL</sequence>
<evidence type="ECO:0000256" key="1">
    <source>
        <dbReference type="SAM" id="Phobius"/>
    </source>
</evidence>
<dbReference type="Proteomes" id="UP000075473">
    <property type="component" value="Unassembled WGS sequence"/>
</dbReference>
<keyword evidence="1" id="KW-0812">Transmembrane</keyword>
<protein>
    <submittedName>
        <fullName evidence="2">Uncharacterized protein</fullName>
    </submittedName>
</protein>
<evidence type="ECO:0000313" key="3">
    <source>
        <dbReference type="Proteomes" id="UP000075473"/>
    </source>
</evidence>
<keyword evidence="1" id="KW-1133">Transmembrane helix</keyword>
<keyword evidence="1" id="KW-0472">Membrane</keyword>
<dbReference type="PATRIC" id="fig|178900.5.peg.2961"/>
<evidence type="ECO:0000313" key="2">
    <source>
        <dbReference type="EMBL" id="KXV00866.1"/>
    </source>
</evidence>
<dbReference type="EMBL" id="LHZA01000095">
    <property type="protein sequence ID" value="KXV00866.1"/>
    <property type="molecule type" value="Genomic_DNA"/>
</dbReference>
<name>A0A149QU66_9PROT</name>
<organism evidence="2 3">
    <name type="scientific">Acetobacter cerevisiae</name>
    <dbReference type="NCBI Taxonomy" id="178900"/>
    <lineage>
        <taxon>Bacteria</taxon>
        <taxon>Pseudomonadati</taxon>
        <taxon>Pseudomonadota</taxon>
        <taxon>Alphaproteobacteria</taxon>
        <taxon>Acetobacterales</taxon>
        <taxon>Acetobacteraceae</taxon>
        <taxon>Acetobacter</taxon>
    </lineage>
</organism>
<gene>
    <name evidence="2" type="ORF">AD928_01855</name>
</gene>
<dbReference type="AlphaFoldDB" id="A0A149QU66"/>
<reference evidence="2 3" key="1">
    <citation type="submission" date="2015-06" db="EMBL/GenBank/DDBJ databases">
        <title>Improved classification and identification of acetic acid bacteria using matrix-assisted laser desorption/ionization time-of-flight mass spectrometry; Gluconobacter nephelii and Gluconobacter uchimurae are later heterotypic synonyms of Gluconobacter japonicus and Gluconobacter oxydans, respectively.</title>
        <authorList>
            <person name="Li L."/>
            <person name="Cleenwerck I."/>
            <person name="De Vuyst L."/>
            <person name="Vandamme P."/>
        </authorList>
    </citation>
    <scope>NUCLEOTIDE SEQUENCE [LARGE SCALE GENOMIC DNA]</scope>
    <source>
        <strain evidence="2 3">LMG 1625</strain>
    </source>
</reference>
<proteinExistence type="predicted"/>
<accession>A0A149QU66</accession>